<keyword evidence="2" id="KW-0663">Pyridoxal phosphate</keyword>
<accession>A0ABW3WQP8</accession>
<comment type="caution">
    <text evidence="3">The sequence shown here is derived from an EMBL/GenBank/DDBJ whole genome shotgun (WGS) entry which is preliminary data.</text>
</comment>
<evidence type="ECO:0000256" key="1">
    <source>
        <dbReference type="ARBA" id="ARBA00037999"/>
    </source>
</evidence>
<dbReference type="RefSeq" id="WP_386809403.1">
    <property type="nucleotide sequence ID" value="NZ_JBHTMV010000004.1"/>
</dbReference>
<keyword evidence="3" id="KW-0032">Aminotransferase</keyword>
<proteinExistence type="inferred from homology"/>
<dbReference type="SUPFAM" id="SSF53383">
    <property type="entry name" value="PLP-dependent transferases"/>
    <property type="match status" value="1"/>
</dbReference>
<organism evidence="3 4">
    <name type="scientific">Lutibacter holmesii</name>
    <dbReference type="NCBI Taxonomy" id="1137985"/>
    <lineage>
        <taxon>Bacteria</taxon>
        <taxon>Pseudomonadati</taxon>
        <taxon>Bacteroidota</taxon>
        <taxon>Flavobacteriia</taxon>
        <taxon>Flavobacteriales</taxon>
        <taxon>Flavobacteriaceae</taxon>
        <taxon>Lutibacter</taxon>
    </lineage>
</organism>
<dbReference type="InterPro" id="IPR015421">
    <property type="entry name" value="PyrdxlP-dep_Trfase_major"/>
</dbReference>
<dbReference type="Proteomes" id="UP001597241">
    <property type="component" value="Unassembled WGS sequence"/>
</dbReference>
<gene>
    <name evidence="3" type="ORF">ACFQ5N_10225</name>
</gene>
<dbReference type="Gene3D" id="3.90.1150.10">
    <property type="entry name" value="Aspartate Aminotransferase, domain 1"/>
    <property type="match status" value="1"/>
</dbReference>
<dbReference type="InterPro" id="IPR015422">
    <property type="entry name" value="PyrdxlP-dep_Trfase_small"/>
</dbReference>
<dbReference type="CDD" id="cd00616">
    <property type="entry name" value="AHBA_syn"/>
    <property type="match status" value="1"/>
</dbReference>
<dbReference type="EMBL" id="JBHTMV010000004">
    <property type="protein sequence ID" value="MFD1294212.1"/>
    <property type="molecule type" value="Genomic_DNA"/>
</dbReference>
<sequence length="377" mass="41888">MKNKIWLSSPHMSGTEQNFIQEVFDTNWIAPVGDQLMNFETDLENFLGNQSHVLAVNSGTAAIHLALKLLGISKGDEVLCQSFTFCASANPILYEGAIPIFIDSEDLTWNLSPYLLEKAIKNRLKNGIKPKAIIAVDSYGMPFKVSAVRAIANKYEIPIIEDAAGALGSKVADIPCGTLAEFGVISFNGNKIITTSSGGALISTSKNMKAKALFFATQARDVASHYQHSEIGYNYRMSNVLAGIGRGQLTVIDERVQARRAIFEFYKKELQGCNELKFLEEPKGYYSNRWLSCIQTPSFEVREKIRIALDLEGIEARPLWKPLHLQPIFQDYLAFTNGVAEELFANGLCLPSGSNLTEFDLFRITNCIKKALKKEQL</sequence>
<dbReference type="PANTHER" id="PTHR30244">
    <property type="entry name" value="TRANSAMINASE"/>
    <property type="match status" value="1"/>
</dbReference>
<keyword evidence="4" id="KW-1185">Reference proteome</keyword>
<evidence type="ECO:0000313" key="3">
    <source>
        <dbReference type="EMBL" id="MFD1294212.1"/>
    </source>
</evidence>
<dbReference type="InterPro" id="IPR015424">
    <property type="entry name" value="PyrdxlP-dep_Trfase"/>
</dbReference>
<dbReference type="Gene3D" id="3.40.640.10">
    <property type="entry name" value="Type I PLP-dependent aspartate aminotransferase-like (Major domain)"/>
    <property type="match status" value="1"/>
</dbReference>
<dbReference type="InterPro" id="IPR000653">
    <property type="entry name" value="DegT/StrS_aminotransferase"/>
</dbReference>
<dbReference type="Pfam" id="PF01041">
    <property type="entry name" value="DegT_DnrJ_EryC1"/>
    <property type="match status" value="1"/>
</dbReference>
<comment type="similarity">
    <text evidence="1 2">Belongs to the DegT/DnrJ/EryC1 family.</text>
</comment>
<evidence type="ECO:0000313" key="4">
    <source>
        <dbReference type="Proteomes" id="UP001597241"/>
    </source>
</evidence>
<keyword evidence="3" id="KW-0808">Transferase</keyword>
<dbReference type="PIRSF" id="PIRSF000390">
    <property type="entry name" value="PLP_StrS"/>
    <property type="match status" value="1"/>
</dbReference>
<evidence type="ECO:0000256" key="2">
    <source>
        <dbReference type="RuleBase" id="RU004508"/>
    </source>
</evidence>
<dbReference type="GO" id="GO:0008483">
    <property type="term" value="F:transaminase activity"/>
    <property type="evidence" value="ECO:0007669"/>
    <property type="project" value="UniProtKB-KW"/>
</dbReference>
<name>A0ABW3WQP8_9FLAO</name>
<reference evidence="4" key="1">
    <citation type="journal article" date="2019" name="Int. J. Syst. Evol. Microbiol.">
        <title>The Global Catalogue of Microorganisms (GCM) 10K type strain sequencing project: providing services to taxonomists for standard genome sequencing and annotation.</title>
        <authorList>
            <consortium name="The Broad Institute Genomics Platform"/>
            <consortium name="The Broad Institute Genome Sequencing Center for Infectious Disease"/>
            <person name="Wu L."/>
            <person name="Ma J."/>
        </authorList>
    </citation>
    <scope>NUCLEOTIDE SEQUENCE [LARGE SCALE GENOMIC DNA]</scope>
    <source>
        <strain evidence="4">CCUG 62221</strain>
    </source>
</reference>
<protein>
    <submittedName>
        <fullName evidence="3">DegT/DnrJ/EryC1/StrS family aminotransferase</fullName>
    </submittedName>
</protein>
<dbReference type="PANTHER" id="PTHR30244:SF34">
    <property type="entry name" value="DTDP-4-AMINO-4,6-DIDEOXYGALACTOSE TRANSAMINASE"/>
    <property type="match status" value="1"/>
</dbReference>